<organism evidence="4 5">
    <name type="scientific">Paraburkholderia bryophila</name>
    <dbReference type="NCBI Taxonomy" id="420952"/>
    <lineage>
        <taxon>Bacteria</taxon>
        <taxon>Pseudomonadati</taxon>
        <taxon>Pseudomonadota</taxon>
        <taxon>Betaproteobacteria</taxon>
        <taxon>Burkholderiales</taxon>
        <taxon>Burkholderiaceae</taxon>
        <taxon>Paraburkholderia</taxon>
    </lineage>
</organism>
<dbReference type="GO" id="GO:0006633">
    <property type="term" value="P:fatty acid biosynthetic process"/>
    <property type="evidence" value="ECO:0007669"/>
    <property type="project" value="InterPro"/>
</dbReference>
<evidence type="ECO:0000313" key="5">
    <source>
        <dbReference type="Proteomes" id="UP000540929"/>
    </source>
</evidence>
<dbReference type="RefSeq" id="WP_179705265.1">
    <property type="nucleotide sequence ID" value="NZ_JACCAS010000001.1"/>
</dbReference>
<evidence type="ECO:0000313" key="3">
    <source>
        <dbReference type="EMBL" id="NYH19491.1"/>
    </source>
</evidence>
<dbReference type="InterPro" id="IPR003965">
    <property type="entry name" value="Fatty_acid_synthase"/>
</dbReference>
<dbReference type="Gene3D" id="3.10.129.10">
    <property type="entry name" value="Hotdog Thioesterase"/>
    <property type="match status" value="1"/>
</dbReference>
<sequence length="317" mass="34663">MAEPGDPFDDSGASGASGAFGERRADAVRPKTVVIEPLPAPAKLYARALSGIVKRGRPTQLPALRLVRPAVALDPGAVWRYARVCGFIPEHGVPLTYPHLLAFPLHLLMLTDPAFPWPALGLVHLANHVRLRRPLAYKDLLRVEVEFGALLRHDKGQAFVLHTRLYRRGEAVWDGDSVYLKRGVPATGSALAPLELGPDTLQRIARWQLPSQLGRDYAKVSGDYNPIHLSALSAKAFGFPRAIAHGMWTLARAAAALQPPKPLAEGTLSAEFKLPMLLPGEASLWSASASLIERDIEVRDISGEKPHLRGRMQWKLL</sequence>
<dbReference type="EMBL" id="JACCAS010000001">
    <property type="protein sequence ID" value="NYH21513.1"/>
    <property type="molecule type" value="Genomic_DNA"/>
</dbReference>
<feature type="region of interest" description="Disordered" evidence="1">
    <location>
        <begin position="1"/>
        <end position="24"/>
    </location>
</feature>
<feature type="domain" description="MaoC-like" evidence="2">
    <location>
        <begin position="215"/>
        <end position="257"/>
    </location>
</feature>
<dbReference type="PRINTS" id="PR01483">
    <property type="entry name" value="FASYNTHASE"/>
</dbReference>
<dbReference type="InterPro" id="IPR002539">
    <property type="entry name" value="MaoC-like_dom"/>
</dbReference>
<keyword evidence="5" id="KW-1185">Reference proteome</keyword>
<comment type="caution">
    <text evidence="4">The sequence shown here is derived from an EMBL/GenBank/DDBJ whole genome shotgun (WGS) entry which is preliminary data.</text>
</comment>
<dbReference type="PANTHER" id="PTHR43841">
    <property type="entry name" value="3-HYDROXYACYL-THIOESTER DEHYDRATASE HTDX-RELATED"/>
    <property type="match status" value="1"/>
</dbReference>
<dbReference type="AlphaFoldDB" id="A0A7Z0B5W4"/>
<name>A0A7Z0B5W4_9BURK</name>
<evidence type="ECO:0000313" key="4">
    <source>
        <dbReference type="EMBL" id="NYH21513.1"/>
    </source>
</evidence>
<dbReference type="Pfam" id="PF01575">
    <property type="entry name" value="MaoC_dehydratas"/>
    <property type="match status" value="1"/>
</dbReference>
<dbReference type="GO" id="GO:0005835">
    <property type="term" value="C:fatty acid synthase complex"/>
    <property type="evidence" value="ECO:0007669"/>
    <property type="project" value="InterPro"/>
</dbReference>
<gene>
    <name evidence="4" type="ORF">GGD40_000992</name>
    <name evidence="3" type="ORF">GGD41_006719</name>
</gene>
<dbReference type="GO" id="GO:0004312">
    <property type="term" value="F:fatty acid synthase activity"/>
    <property type="evidence" value="ECO:0007669"/>
    <property type="project" value="InterPro"/>
</dbReference>
<dbReference type="EMBL" id="JACCAU010000001">
    <property type="protein sequence ID" value="NYH19491.1"/>
    <property type="molecule type" value="Genomic_DNA"/>
</dbReference>
<dbReference type="InterPro" id="IPR029069">
    <property type="entry name" value="HotDog_dom_sf"/>
</dbReference>
<feature type="compositionally biased region" description="Low complexity" evidence="1">
    <location>
        <begin position="10"/>
        <end position="20"/>
    </location>
</feature>
<evidence type="ECO:0000259" key="2">
    <source>
        <dbReference type="Pfam" id="PF01575"/>
    </source>
</evidence>
<dbReference type="PANTHER" id="PTHR43841:SF3">
    <property type="entry name" value="(3R)-HYDROXYACYL-ACP DEHYDRATASE SUBUNIT HADB"/>
    <property type="match status" value="1"/>
</dbReference>
<dbReference type="SUPFAM" id="SSF54637">
    <property type="entry name" value="Thioesterase/thiol ester dehydrase-isomerase"/>
    <property type="match status" value="2"/>
</dbReference>
<dbReference type="Proteomes" id="UP000540929">
    <property type="component" value="Unassembled WGS sequence"/>
</dbReference>
<accession>A0A7Z0B5W4</accession>
<proteinExistence type="predicted"/>
<reference evidence="5 6" key="1">
    <citation type="submission" date="2020-07" db="EMBL/GenBank/DDBJ databases">
        <title>Exploring microbial biodiversity for novel pathways involved in the catabolism of aromatic compounds derived from lignin.</title>
        <authorList>
            <person name="Elkins J."/>
        </authorList>
    </citation>
    <scope>NUCLEOTIDE SEQUENCE [LARGE SCALE GENOMIC DNA]</scope>
    <source>
        <strain evidence="3 6">H2C3B</strain>
        <strain evidence="4 5">H2C3C</strain>
    </source>
</reference>
<evidence type="ECO:0000313" key="6">
    <source>
        <dbReference type="Proteomes" id="UP000572540"/>
    </source>
</evidence>
<evidence type="ECO:0000256" key="1">
    <source>
        <dbReference type="SAM" id="MobiDB-lite"/>
    </source>
</evidence>
<protein>
    <submittedName>
        <fullName evidence="4">Acyl dehydratase</fullName>
    </submittedName>
</protein>
<dbReference type="Proteomes" id="UP000572540">
    <property type="component" value="Unassembled WGS sequence"/>
</dbReference>